<keyword evidence="6" id="KW-1185">Reference proteome</keyword>
<proteinExistence type="predicted"/>
<evidence type="ECO:0000256" key="2">
    <source>
        <dbReference type="ARBA" id="ARBA00022821"/>
    </source>
</evidence>
<gene>
    <name evidence="5" type="ORF">ISN45_Aa07g014190</name>
</gene>
<dbReference type="FunFam" id="1.10.8.430:FF:000003">
    <property type="entry name" value="Probable disease resistance protein At5g66910"/>
    <property type="match status" value="1"/>
</dbReference>
<dbReference type="GO" id="GO:0006952">
    <property type="term" value="P:defense response"/>
    <property type="evidence" value="ECO:0007669"/>
    <property type="project" value="UniProtKB-KW"/>
</dbReference>
<keyword evidence="2" id="KW-0611">Plant defense</keyword>
<protein>
    <submittedName>
        <fullName evidence="5">P-loop containing nucleoside triphosphate hydrolase</fullName>
    </submittedName>
</protein>
<dbReference type="Pfam" id="PF00931">
    <property type="entry name" value="NB-ARC"/>
    <property type="match status" value="1"/>
</dbReference>
<name>A0A8T1Y2N0_9BRAS</name>
<keyword evidence="1" id="KW-0677">Repeat</keyword>
<dbReference type="InterPro" id="IPR050905">
    <property type="entry name" value="Plant_NBS-LRR"/>
</dbReference>
<feature type="domain" description="Disease resistance protein winged helix" evidence="4">
    <location>
        <begin position="403"/>
        <end position="470"/>
    </location>
</feature>
<feature type="domain" description="NB-ARC" evidence="3">
    <location>
        <begin position="150"/>
        <end position="316"/>
    </location>
</feature>
<dbReference type="FunFam" id="1.10.10.10:FF:000322">
    <property type="entry name" value="Probable disease resistance protein At1g63360"/>
    <property type="match status" value="1"/>
</dbReference>
<dbReference type="PANTHER" id="PTHR33463:SF202">
    <property type="entry name" value="NB-ARC DOMAIN-CONTAINING PROTEIN"/>
    <property type="match status" value="1"/>
</dbReference>
<evidence type="ECO:0000259" key="4">
    <source>
        <dbReference type="Pfam" id="PF23559"/>
    </source>
</evidence>
<keyword evidence="5" id="KW-0378">Hydrolase</keyword>
<accession>A0A8T1Y2N0</accession>
<reference evidence="5 6" key="1">
    <citation type="submission" date="2020-12" db="EMBL/GenBank/DDBJ databases">
        <title>Concerted genomic and epigenomic changes stabilize Arabidopsis allopolyploids.</title>
        <authorList>
            <person name="Chen Z."/>
        </authorList>
    </citation>
    <scope>NUCLEOTIDE SEQUENCE [LARGE SCALE GENOMIC DNA]</scope>
    <source>
        <strain evidence="5">Allo738</strain>
        <tissue evidence="5">Leaf</tissue>
    </source>
</reference>
<dbReference type="Proteomes" id="UP000694240">
    <property type="component" value="Chromosome 12"/>
</dbReference>
<dbReference type="GO" id="GO:0016787">
    <property type="term" value="F:hydrolase activity"/>
    <property type="evidence" value="ECO:0007669"/>
    <property type="project" value="UniProtKB-KW"/>
</dbReference>
<evidence type="ECO:0000313" key="6">
    <source>
        <dbReference type="Proteomes" id="UP000694240"/>
    </source>
</evidence>
<dbReference type="GO" id="GO:0043531">
    <property type="term" value="F:ADP binding"/>
    <property type="evidence" value="ECO:0007669"/>
    <property type="project" value="InterPro"/>
</dbReference>
<organism evidence="5 6">
    <name type="scientific">Arabidopsis thaliana x Arabidopsis arenosa</name>
    <dbReference type="NCBI Taxonomy" id="1240361"/>
    <lineage>
        <taxon>Eukaryota</taxon>
        <taxon>Viridiplantae</taxon>
        <taxon>Streptophyta</taxon>
        <taxon>Embryophyta</taxon>
        <taxon>Tracheophyta</taxon>
        <taxon>Spermatophyta</taxon>
        <taxon>Magnoliopsida</taxon>
        <taxon>eudicotyledons</taxon>
        <taxon>Gunneridae</taxon>
        <taxon>Pentapetalae</taxon>
        <taxon>rosids</taxon>
        <taxon>malvids</taxon>
        <taxon>Brassicales</taxon>
        <taxon>Brassicaceae</taxon>
        <taxon>Camelineae</taxon>
        <taxon>Arabidopsis</taxon>
    </lineage>
</organism>
<dbReference type="InterPro" id="IPR058922">
    <property type="entry name" value="WHD_DRP"/>
</dbReference>
<dbReference type="Pfam" id="PF23559">
    <property type="entry name" value="WHD_DRP"/>
    <property type="match status" value="1"/>
</dbReference>
<dbReference type="PANTHER" id="PTHR33463">
    <property type="entry name" value="NB-ARC DOMAIN-CONTAINING PROTEIN-RELATED"/>
    <property type="match status" value="1"/>
</dbReference>
<dbReference type="EMBL" id="JAEFBK010000012">
    <property type="protein sequence ID" value="KAG7541306.1"/>
    <property type="molecule type" value="Genomic_DNA"/>
</dbReference>
<evidence type="ECO:0000256" key="1">
    <source>
        <dbReference type="ARBA" id="ARBA00022737"/>
    </source>
</evidence>
<evidence type="ECO:0000313" key="5">
    <source>
        <dbReference type="EMBL" id="KAG7541306.1"/>
    </source>
</evidence>
<comment type="caution">
    <text evidence="5">The sequence shown here is derived from an EMBL/GenBank/DDBJ whole genome shotgun (WGS) entry which is preliminary data.</text>
</comment>
<sequence>MECLAPVIGETLRLMYVSTFSRVANAIKFKSNVKALNDSIERLTKLKGNMSEDHETLLTKDKPLRLKLMRWQREAEEVISKARLKLEERVSCGMSLRSRMSRKLVKILDEVKMLEKNGIEFVDMLSVESTPERVEHVPGVSVVHQTMASNMLAKIRDGLISDKTQKIGVWGMGGVGKTTLVRTLNNKLREEAATQPFGLVIFVIVSKEFDPKGVQKQIAERLDIDTQMEESEEKLARRIYVVLMKERNFLLILDDVWKPIDLDLLGIPRREENKGSKVILTSRFLEVCRSMRTDLDVRVDCLLEEDAWELFCKNAGDVVRSDHVRPIAKAVSLECGGLPLAIITVGTAMRGKKNVKLWNHVLSKLSKSVPWIKSIEEKVFQPLKLSYDFLEGKAKFCFLLCALFPEDYSIEVTELVRYWMAEGFMEEQGSQEESMNEGIAIVESLKDYCLLEDGARRNTVKMHDVVRDFAIWIMSSSQDDCHSLVMSGTGLQEIRQDKFAPSLWRVSLMNNKLESLPDLAEEYCVKASALLLQGNSLLKEVPIGFLQAFPALRILNLSGTRIKSFPSCSLLRLSSLHSLFLRECFNLVELPSLETLAKLELLDLCGTHIHEFPIGLEELKSFRHLDLSRTLHLESIPARVVSRLSSLETLDMTSSHYRWSVQGETQKGEATVEEIGCLQCLRVLSIRLHSSPFLLNKRNTWIKRLKKFQLVVGSRYILRTRYDKRRLTISHLNVSQVSIGWLLAYTTSLALNHCKGIEAMMKKLVIDNRSFKNLKSLTIENAFINTNSWVEMVSTKTSKQSSDMLDLLPNLEELHLRRVDLETFSELQTHLGLRLETLKIIEITMCRKLRTLLGKRNFLTIPKLEEIEISYCDSLQNLHEALLNHEPFLPNLRVLKLRNLPKLVSICNWGEAWECLEQVEVIHCYQLNCLPISSTCGRIKKIKGELSWWERLEWDDPSALTTVQPFFHPVREVPLLIADAATQML</sequence>
<dbReference type="AlphaFoldDB" id="A0A8T1Y2N0"/>
<evidence type="ECO:0000259" key="3">
    <source>
        <dbReference type="Pfam" id="PF00931"/>
    </source>
</evidence>
<dbReference type="FunFam" id="3.40.50.300:FF:001091">
    <property type="entry name" value="Probable disease resistance protein At1g61300"/>
    <property type="match status" value="1"/>
</dbReference>
<dbReference type="InterPro" id="IPR002182">
    <property type="entry name" value="NB-ARC"/>
</dbReference>